<proteinExistence type="predicted"/>
<dbReference type="Proteomes" id="UP001301728">
    <property type="component" value="Unassembled WGS sequence"/>
</dbReference>
<sequence>MMTQEFHISVTPVGNDEYLVRTEEVASGVPLAEEQVSWPVEAWLGYARQLMQDPLLGVLEGQTLSRYRSRGVNTASKSAVSPESSLISLVELGRQLYNGLFQGTMRESWTCAQAIAQNRREFLHLRLGVKGKRLTSLPWEVLYAGDRPIGTGPDVGFSRYQPGGSSHFHSRLLTSNQPLKILVAISAPNDQESLQLKREVLHLQEELQRDTQRSSERIGSRPEIQLTILEQPDGEQLTQALEQGQYQVFHYAGHSNLGVSGGELYLVSSRTGLTETLSGDDLAGLLVNNGVQMAVLNSCRGAYAQGLHSDEDTAQLNLAESLVRRGIPGVLAMAERIPDEVALTLTRLLYRNLNQGHPVDISLSRARQGLISAYGSHQLYWGLPILYLHRKFDGYLTADSSESQRDLFAPISTQNWGESSLPPVEKETEKQELVPVEEEIDLFLDEIEYGDDLAEDGEDLEFIGDALRQLKSSQPSSETINNIFVEKPEQISPVKTSTVSPTTAVQTLHSPSRKQPNFNTLKSWLPLALLLIPMSLGMGLFYSSILQFGKSQPEVILSKPTKPHSTEANSTNEQPLDLNTAKSDYVLGIAVEQFHKGNLLAGVQATTELLNRGAITEAKSALAAVPVEDSDRPEINFLWGRLMWQAINQGSADYMMDDVRRYWERAVQQRPDALEYRNALGFAYYSEGSFDKAYQTWLQVLDLEEPAFNEKAVQQQLSKVQGENKPQILTAYAGLGLVLMKSTAQLPPAEQAVRLSKAVKFCDKVLSEAPEEFKPHLLSQNWLWTNAIIRDWRLLMRQQN</sequence>
<dbReference type="PROSITE" id="PS50005">
    <property type="entry name" value="TPR"/>
    <property type="match status" value="1"/>
</dbReference>
<gene>
    <name evidence="3" type="ORF">VB854_14680</name>
</gene>
<protein>
    <submittedName>
        <fullName evidence="3">CHAT domain-containing protein</fullName>
    </submittedName>
</protein>
<evidence type="ECO:0000256" key="1">
    <source>
        <dbReference type="PROSITE-ProRule" id="PRU00339"/>
    </source>
</evidence>
<feature type="domain" description="CHAT" evidence="2">
    <location>
        <begin position="91"/>
        <end position="382"/>
    </location>
</feature>
<reference evidence="3 4" key="1">
    <citation type="submission" date="2023-12" db="EMBL/GenBank/DDBJ databases">
        <title>Baltic Sea Cyanobacteria.</title>
        <authorList>
            <person name="Delbaje E."/>
            <person name="Fewer D.P."/>
            <person name="Shishido T.K."/>
        </authorList>
    </citation>
    <scope>NUCLEOTIDE SEQUENCE [LARGE SCALE GENOMIC DNA]</scope>
    <source>
        <strain evidence="3 4">CCNP 1315</strain>
    </source>
</reference>
<evidence type="ECO:0000313" key="4">
    <source>
        <dbReference type="Proteomes" id="UP001301728"/>
    </source>
</evidence>
<dbReference type="InterPro" id="IPR019734">
    <property type="entry name" value="TPR_rpt"/>
</dbReference>
<comment type="caution">
    <text evidence="3">The sequence shown here is derived from an EMBL/GenBank/DDBJ whole genome shotgun (WGS) entry which is preliminary data.</text>
</comment>
<dbReference type="InterPro" id="IPR011990">
    <property type="entry name" value="TPR-like_helical_dom_sf"/>
</dbReference>
<dbReference type="SUPFAM" id="SSF48452">
    <property type="entry name" value="TPR-like"/>
    <property type="match status" value="1"/>
</dbReference>
<dbReference type="Pfam" id="PF12770">
    <property type="entry name" value="CHAT"/>
    <property type="match status" value="1"/>
</dbReference>
<dbReference type="Gene3D" id="1.25.40.10">
    <property type="entry name" value="Tetratricopeptide repeat domain"/>
    <property type="match status" value="1"/>
</dbReference>
<keyword evidence="1" id="KW-0802">TPR repeat</keyword>
<feature type="repeat" description="TPR" evidence="1">
    <location>
        <begin position="674"/>
        <end position="707"/>
    </location>
</feature>
<organism evidence="3 4">
    <name type="scientific">Limnoraphis robusta CCNP1315</name>
    <dbReference type="NCBI Taxonomy" id="3110306"/>
    <lineage>
        <taxon>Bacteria</taxon>
        <taxon>Bacillati</taxon>
        <taxon>Cyanobacteriota</taxon>
        <taxon>Cyanophyceae</taxon>
        <taxon>Oscillatoriophycideae</taxon>
        <taxon>Oscillatoriales</taxon>
        <taxon>Sirenicapillariaceae</taxon>
        <taxon>Limnoraphis</taxon>
    </lineage>
</organism>
<evidence type="ECO:0000259" key="2">
    <source>
        <dbReference type="Pfam" id="PF12770"/>
    </source>
</evidence>
<name>A0ABU5TZ63_9CYAN</name>
<evidence type="ECO:0000313" key="3">
    <source>
        <dbReference type="EMBL" id="MEA5520190.1"/>
    </source>
</evidence>
<accession>A0ABU5TZ63</accession>
<dbReference type="InterPro" id="IPR024983">
    <property type="entry name" value="CHAT_dom"/>
</dbReference>
<dbReference type="EMBL" id="JAYGHT010000076">
    <property type="protein sequence ID" value="MEA5520190.1"/>
    <property type="molecule type" value="Genomic_DNA"/>
</dbReference>
<keyword evidence="4" id="KW-1185">Reference proteome</keyword>